<dbReference type="SMART" id="SM00225">
    <property type="entry name" value="BTB"/>
    <property type="match status" value="1"/>
</dbReference>
<evidence type="ECO:0000256" key="1">
    <source>
        <dbReference type="ARBA" id="ARBA00022441"/>
    </source>
</evidence>
<dbReference type="Pfam" id="PF01344">
    <property type="entry name" value="Kelch_1"/>
    <property type="match status" value="1"/>
</dbReference>
<dbReference type="InterPro" id="IPR006652">
    <property type="entry name" value="Kelch_1"/>
</dbReference>
<feature type="domain" description="BTB" evidence="3">
    <location>
        <begin position="54"/>
        <end position="123"/>
    </location>
</feature>
<evidence type="ECO:0000313" key="4">
    <source>
        <dbReference type="EMBL" id="RNA14793.1"/>
    </source>
</evidence>
<dbReference type="InterPro" id="IPR011705">
    <property type="entry name" value="BACK"/>
</dbReference>
<reference evidence="4 5" key="1">
    <citation type="journal article" date="2018" name="Sci. Rep.">
        <title>Genomic signatures of local adaptation to the degree of environmental predictability in rotifers.</title>
        <authorList>
            <person name="Franch-Gras L."/>
            <person name="Hahn C."/>
            <person name="Garcia-Roger E.M."/>
            <person name="Carmona M.J."/>
            <person name="Serra M."/>
            <person name="Gomez A."/>
        </authorList>
    </citation>
    <scope>NUCLEOTIDE SEQUENCE [LARGE SCALE GENOMIC DNA]</scope>
    <source>
        <strain evidence="4">HYR1</strain>
    </source>
</reference>
<evidence type="ECO:0000259" key="3">
    <source>
        <dbReference type="PROSITE" id="PS50097"/>
    </source>
</evidence>
<dbReference type="SUPFAM" id="SSF54695">
    <property type="entry name" value="POZ domain"/>
    <property type="match status" value="1"/>
</dbReference>
<evidence type="ECO:0000256" key="2">
    <source>
        <dbReference type="ARBA" id="ARBA00022737"/>
    </source>
</evidence>
<keyword evidence="5" id="KW-1185">Reference proteome</keyword>
<dbReference type="InterPro" id="IPR015915">
    <property type="entry name" value="Kelch-typ_b-propeller"/>
</dbReference>
<keyword evidence="1" id="KW-0880">Kelch repeat</keyword>
<accession>A0A3M7QU38</accession>
<feature type="non-terminal residue" evidence="4">
    <location>
        <position position="1"/>
    </location>
</feature>
<dbReference type="AlphaFoldDB" id="A0A3M7QU38"/>
<dbReference type="Gene3D" id="1.25.40.420">
    <property type="match status" value="1"/>
</dbReference>
<dbReference type="SUPFAM" id="SSF117281">
    <property type="entry name" value="Kelch motif"/>
    <property type="match status" value="1"/>
</dbReference>
<dbReference type="InterPro" id="IPR000210">
    <property type="entry name" value="BTB/POZ_dom"/>
</dbReference>
<dbReference type="STRING" id="10195.A0A3M7QU38"/>
<dbReference type="PIRSF" id="PIRSF037037">
    <property type="entry name" value="Kelch-like_protein_gigaxonin"/>
    <property type="match status" value="1"/>
</dbReference>
<dbReference type="InterPro" id="IPR017096">
    <property type="entry name" value="BTB-kelch_protein"/>
</dbReference>
<dbReference type="PANTHER" id="PTHR24412:SF450">
    <property type="entry name" value="KELCH-LIKE PROTEIN DIABLO"/>
    <property type="match status" value="1"/>
</dbReference>
<name>A0A3M7QU38_BRAPC</name>
<dbReference type="Proteomes" id="UP000276133">
    <property type="component" value="Unassembled WGS sequence"/>
</dbReference>
<organism evidence="4 5">
    <name type="scientific">Brachionus plicatilis</name>
    <name type="common">Marine rotifer</name>
    <name type="synonym">Brachionus muelleri</name>
    <dbReference type="NCBI Taxonomy" id="10195"/>
    <lineage>
        <taxon>Eukaryota</taxon>
        <taxon>Metazoa</taxon>
        <taxon>Spiralia</taxon>
        <taxon>Gnathifera</taxon>
        <taxon>Rotifera</taxon>
        <taxon>Eurotatoria</taxon>
        <taxon>Monogononta</taxon>
        <taxon>Pseudotrocha</taxon>
        <taxon>Ploima</taxon>
        <taxon>Brachionidae</taxon>
        <taxon>Brachionus</taxon>
    </lineage>
</organism>
<dbReference type="InterPro" id="IPR011333">
    <property type="entry name" value="SKP1/BTB/POZ_sf"/>
</dbReference>
<evidence type="ECO:0000313" key="5">
    <source>
        <dbReference type="Proteomes" id="UP000276133"/>
    </source>
</evidence>
<dbReference type="OrthoDB" id="45365at2759"/>
<dbReference type="Pfam" id="PF00651">
    <property type="entry name" value="BTB"/>
    <property type="match status" value="1"/>
</dbReference>
<dbReference type="FunFam" id="1.25.40.420:FF:000001">
    <property type="entry name" value="Kelch-like family member 12"/>
    <property type="match status" value="1"/>
</dbReference>
<gene>
    <name evidence="4" type="ORF">BpHYR1_039236</name>
</gene>
<proteinExistence type="predicted"/>
<dbReference type="SMART" id="SM00875">
    <property type="entry name" value="BACK"/>
    <property type="match status" value="1"/>
</dbReference>
<dbReference type="PANTHER" id="PTHR24412">
    <property type="entry name" value="KELCH PROTEIN"/>
    <property type="match status" value="1"/>
</dbReference>
<dbReference type="Gene3D" id="3.30.710.10">
    <property type="entry name" value="Potassium Channel Kv1.1, Chain A"/>
    <property type="match status" value="1"/>
</dbReference>
<dbReference type="Gene3D" id="2.120.10.80">
    <property type="entry name" value="Kelch-type beta propeller"/>
    <property type="match status" value="2"/>
</dbReference>
<protein>
    <submittedName>
        <fullName evidence="4">Kelch 5</fullName>
    </submittedName>
</protein>
<dbReference type="EMBL" id="REGN01005106">
    <property type="protein sequence ID" value="RNA14793.1"/>
    <property type="molecule type" value="Genomic_DNA"/>
</dbReference>
<dbReference type="Pfam" id="PF07707">
    <property type="entry name" value="BACK"/>
    <property type="match status" value="1"/>
</dbReference>
<dbReference type="Pfam" id="PF24681">
    <property type="entry name" value="Kelch_KLHDC2_KLHL20_DRC7"/>
    <property type="match status" value="1"/>
</dbReference>
<comment type="caution">
    <text evidence="4">The sequence shown here is derived from an EMBL/GenBank/DDBJ whole genome shotgun (WGS) entry which is preliminary data.</text>
</comment>
<dbReference type="PROSITE" id="PS50097">
    <property type="entry name" value="BTB"/>
    <property type="match status" value="1"/>
</dbReference>
<keyword evidence="2" id="KW-0677">Repeat</keyword>
<dbReference type="SMART" id="SM00612">
    <property type="entry name" value="Kelch"/>
    <property type="match status" value="5"/>
</dbReference>
<sequence>PDKSMTLHDSVHDQPAAFDSSFKSDKTSAHIDQALHYKFAFKKIESMFENGKLCDVRLLCNNRTMEIRAHRVILSSISDYFCAMFTNNLAESFKTDIEISDIDGESLKVLVHYVYTGKIELNDSNIFPILNAANFLQLENVVKFGCDFLSKNLSISNCVSIYRFSEQQSLKNLKDTSYKYLLENFEKLSLNMALLNELEDAELAQLFDDEYLNISTEEFVYETLFRWVEMNKDERQDSIGRLLAKVKLPLLKTNFLAKQIEINEFLANDCKCQSLMLEAMAYHLIPEKFITSPNSRTTPRKSTVGYLLCVGGIDTTRTTPAPSFIEKYDCRVDKWTSFKASINCITSCQSTGSSATGNNANSTHTNTNALKRLQFGIAILNSEFLYIVGGRDGLKTLNTVDCFNVLKETWSSSTPMITHRHGLQSTFIGSEPSILYAVGGHDGWSFLSTVERFDLDSKTWSYVASMSNARSTLGIAVIGNLLYAVGGRDANVCLSSVEQFNPLTNRWTVCASMYKRRGAVAVTSLNGFIYAIGGHENTSTLANNSRHDCGERYDPKNDQWTMITNIMRAREAISASNLGTNYIFIAGGFDLNSHFRNECERFDPIKNEWTKIQSLNTPRAGACLVYVPPINEHRYLNGFKQRVQFNRKVSDEVQNDSINVED</sequence>